<evidence type="ECO:0000256" key="4">
    <source>
        <dbReference type="ARBA" id="ARBA00022847"/>
    </source>
</evidence>
<evidence type="ECO:0000256" key="3">
    <source>
        <dbReference type="ARBA" id="ARBA00022692"/>
    </source>
</evidence>
<dbReference type="Gene3D" id="1.20.1530.20">
    <property type="match status" value="1"/>
</dbReference>
<evidence type="ECO:0000256" key="5">
    <source>
        <dbReference type="ARBA" id="ARBA00022989"/>
    </source>
</evidence>
<keyword evidence="6 7" id="KW-0472">Membrane</keyword>
<evidence type="ECO:0000256" key="1">
    <source>
        <dbReference type="ARBA" id="ARBA00004141"/>
    </source>
</evidence>
<evidence type="ECO:0000256" key="7">
    <source>
        <dbReference type="SAM" id="Phobius"/>
    </source>
</evidence>
<dbReference type="PANTHER" id="PTHR10361:SF28">
    <property type="entry name" value="P3 PROTEIN-RELATED"/>
    <property type="match status" value="1"/>
</dbReference>
<dbReference type="InterPro" id="IPR002657">
    <property type="entry name" value="BilAc:Na_symport/Acr3"/>
</dbReference>
<feature type="transmembrane region" description="Helical" evidence="7">
    <location>
        <begin position="400"/>
        <end position="424"/>
    </location>
</feature>
<feature type="transmembrane region" description="Helical" evidence="7">
    <location>
        <begin position="276"/>
        <end position="295"/>
    </location>
</feature>
<keyword evidence="4" id="KW-0813">Transport</keyword>
<accession>A0A0H3YEZ4</accession>
<feature type="chain" id="PRO_5005204045" evidence="8">
    <location>
        <begin position="20"/>
        <end position="444"/>
    </location>
</feature>
<feature type="transmembrane region" description="Helical" evidence="7">
    <location>
        <begin position="242"/>
        <end position="264"/>
    </location>
</feature>
<keyword evidence="5 7" id="KW-1133">Transmembrane helix</keyword>
<evidence type="ECO:0000313" key="9">
    <source>
        <dbReference type="EMBL" id="AKN21470.1"/>
    </source>
</evidence>
<proteinExistence type="evidence at transcript level"/>
<dbReference type="EMBL" id="KT163520">
    <property type="protein sequence ID" value="AKN21470.1"/>
    <property type="molecule type" value="mRNA"/>
</dbReference>
<comment type="similarity">
    <text evidence="2">Belongs to the bile acid:sodium symporter (BASS) (TC 2.A.28) family.</text>
</comment>
<feature type="transmembrane region" description="Helical" evidence="7">
    <location>
        <begin position="370"/>
        <end position="388"/>
    </location>
</feature>
<protein>
    <submittedName>
        <fullName evidence="9">Slc10a-3</fullName>
    </submittedName>
</protein>
<feature type="signal peptide" evidence="8">
    <location>
        <begin position="1"/>
        <end position="19"/>
    </location>
</feature>
<feature type="transmembrane region" description="Helical" evidence="7">
    <location>
        <begin position="143"/>
        <end position="164"/>
    </location>
</feature>
<dbReference type="Pfam" id="PF01758">
    <property type="entry name" value="SBF"/>
    <property type="match status" value="1"/>
</dbReference>
<feature type="transmembrane region" description="Helical" evidence="7">
    <location>
        <begin position="207"/>
        <end position="230"/>
    </location>
</feature>
<dbReference type="GO" id="GO:0015293">
    <property type="term" value="F:symporter activity"/>
    <property type="evidence" value="ECO:0007669"/>
    <property type="project" value="UniProtKB-KW"/>
</dbReference>
<reference evidence="9" key="1">
    <citation type="journal article" date="2015" name="Elife">
        <title>Stem cells and fluid flow drive cyst formation in an invertebrate excretory organ.</title>
        <authorList>
            <person name="Thi-Kim Vu H."/>
            <person name="Rink J.C."/>
            <person name="McKinney S.A."/>
            <person name="McClain M."/>
            <person name="Lakshmanaperumal N."/>
            <person name="Alexander R."/>
            <person name="Sanchez Alvarado A."/>
        </authorList>
    </citation>
    <scope>NUCLEOTIDE SEQUENCE</scope>
</reference>
<dbReference type="InterPro" id="IPR004710">
    <property type="entry name" value="Bilac:Na_transpt"/>
</dbReference>
<comment type="subcellular location">
    <subcellularLocation>
        <location evidence="1">Membrane</location>
        <topology evidence="1">Multi-pass membrane protein</topology>
    </subcellularLocation>
</comment>
<dbReference type="PANTHER" id="PTHR10361">
    <property type="entry name" value="SODIUM-BILE ACID COTRANSPORTER"/>
    <property type="match status" value="1"/>
</dbReference>
<feature type="transmembrane region" description="Helical" evidence="7">
    <location>
        <begin position="337"/>
        <end position="358"/>
    </location>
</feature>
<dbReference type="InterPro" id="IPR038770">
    <property type="entry name" value="Na+/solute_symporter_sf"/>
</dbReference>
<keyword evidence="4" id="KW-0769">Symport</keyword>
<feature type="transmembrane region" description="Helical" evidence="7">
    <location>
        <begin position="176"/>
        <end position="201"/>
    </location>
</feature>
<sequence length="444" mass="49915">MHIIMDISLLMVLLQPLSSTNISSLFNFQGFPNETHLNEGESQALGGSLIYSLKNDTFSQETFFINCLFDYSKVGLLKNWTDLEFSVHSINLTQFNFTINLYAKRLGSAYLECQLKSNDNLKIVYKQKISKLIVIRQDTVVELVFRILITIFVLIITFVMGCGIDRLEVFKYIKKPISPAIGFCSQFVFMPLLSAGLAKLYGIDGAFGLGLLTIGCSPGGGSSNVWTVIFGGDLNLSMTMTFISSCAALVMMPLWLFILSRIFVDPTLIKIPFDNIAYNLLMVVIPVLLGILFRWKFESKAAKIMKWAKVIGLFFVVFILTFGIYANFYIFQLMADYVYLLPVGASLPWVGFSLGYLLSLVTRRTKKQSIAISLETGFQNVGIAIIILKYSIPQPEGDLGAVMSVIVSIFTPIPLYVLYLIIFIKKRYFTKEKLEYEAAQVELT</sequence>
<dbReference type="AlphaFoldDB" id="A0A0H3YEZ4"/>
<name>A0A0H3YEZ4_SCHMD</name>
<evidence type="ECO:0000256" key="2">
    <source>
        <dbReference type="ARBA" id="ARBA00006528"/>
    </source>
</evidence>
<organism evidence="9">
    <name type="scientific">Schmidtea mediterranea</name>
    <name type="common">Freshwater planarian flatworm</name>
    <dbReference type="NCBI Taxonomy" id="79327"/>
    <lineage>
        <taxon>Eukaryota</taxon>
        <taxon>Metazoa</taxon>
        <taxon>Spiralia</taxon>
        <taxon>Lophotrochozoa</taxon>
        <taxon>Platyhelminthes</taxon>
        <taxon>Rhabditophora</taxon>
        <taxon>Seriata</taxon>
        <taxon>Tricladida</taxon>
        <taxon>Continenticola</taxon>
        <taxon>Geoplanoidea</taxon>
        <taxon>Dugesiidae</taxon>
        <taxon>Schmidtea</taxon>
    </lineage>
</organism>
<gene>
    <name evidence="9" type="primary">slc10a-3</name>
</gene>
<evidence type="ECO:0000256" key="6">
    <source>
        <dbReference type="ARBA" id="ARBA00023136"/>
    </source>
</evidence>
<keyword evidence="3 7" id="KW-0812">Transmembrane</keyword>
<evidence type="ECO:0000256" key="8">
    <source>
        <dbReference type="SAM" id="SignalP"/>
    </source>
</evidence>
<dbReference type="GO" id="GO:0016020">
    <property type="term" value="C:membrane"/>
    <property type="evidence" value="ECO:0007669"/>
    <property type="project" value="UniProtKB-SubCell"/>
</dbReference>
<keyword evidence="8" id="KW-0732">Signal</keyword>
<feature type="transmembrane region" description="Helical" evidence="7">
    <location>
        <begin position="307"/>
        <end position="331"/>
    </location>
</feature>